<name>A0ABV6BGE3_9GAMM</name>
<dbReference type="Gene3D" id="3.40.50.300">
    <property type="entry name" value="P-loop containing nucleotide triphosphate hydrolases"/>
    <property type="match status" value="2"/>
</dbReference>
<keyword evidence="4" id="KW-0347">Helicase</keyword>
<dbReference type="Pfam" id="PF08463">
    <property type="entry name" value="EcoEI_R_C"/>
    <property type="match status" value="1"/>
</dbReference>
<dbReference type="InterPro" id="IPR006935">
    <property type="entry name" value="Helicase/UvrB_N"/>
</dbReference>
<accession>A0ABV6BGE3</accession>
<feature type="coiled-coil region" evidence="1">
    <location>
        <begin position="145"/>
        <end position="183"/>
    </location>
</feature>
<dbReference type="InterPro" id="IPR014001">
    <property type="entry name" value="Helicase_ATP-bd"/>
</dbReference>
<dbReference type="InterPro" id="IPR027417">
    <property type="entry name" value="P-loop_NTPase"/>
</dbReference>
<keyword evidence="4" id="KW-0067">ATP-binding</keyword>
<evidence type="ECO:0000313" key="4">
    <source>
        <dbReference type="EMBL" id="MFC0048565.1"/>
    </source>
</evidence>
<dbReference type="InterPro" id="IPR050742">
    <property type="entry name" value="Helicase_Restrict-Modif_Enz"/>
</dbReference>
<keyword evidence="4" id="KW-0547">Nucleotide-binding</keyword>
<sequence length="1142" mass="130615">MKQSMNFEFLRKNWPELADFGAYAEEYAFSDPQSALIKLRSYGEFMVNFIYHALNLPCLPKATFHDKLVCTDFEQLAGAAILDKFHAIKTLGNKAAHENKGTDKDAVFAVKQSYQLGAWFYCSYHQAKADVIPPFIEFTADVSPTHSLKKKLEQKEELYQQAMEELQRQQQANEKLLAAAKQTVAVRNEPMFEAFATNSQTVANTLNLNEAETRKYLIDMELREVGWDVSDNNTSTDEVGQEVEVKHQPTETGKGYVDYVLWDDDGLPLAVVEAKRTAKDARIGKKQAKDYADALEKEYGQRPVMFYTNGHDIYIWDDVQGYPPRKIYGFYSKSSLQHLVKFQRIEKKKLTEVAIDTNIAGRRYQLETISRVHETFELKRRKALVVQATGTGKTRVSIALAKSLMDAKWVKRILFLCDRKELRKQADKAFVEFLGVKPYVVGKSDKKYQDTARVFIATYPGMMGIYERFDVGYFDLIIADESHRSIYNVFGNLFKYFDCLQVGLTATPVEMVSRSTCNLFDCDYKDPTANYPLEKAIAEGHLVPFEIVTMTTKFMREGMNQRSLSDEQIAELEAQGEDPNEFEFESAEIDKAVLNKDTNRKVLRNLMQNGIKDKDNQLIGKSIIFARRIDHARLLKELFDEMYPELSRSFCEVIHSKEDRAEALIDQFKITEEEKAADPTLPDPITLAISVDMLDTGIDVPSVVNLVFAKPVKSKVKFWQMIGRGTRLCKDLFGKGNDKSRFLIFDHWNNFDYFEFHYQEVEPSNGKSLAQKRFELRLQLAETALKKLELAEFDTAIKLLQQDIKSLDTRNINVRDHWAKVEQLSDLKLLKQFAKPTVAMLEANIAPLMDWLPIKGQSKAFRWDCLIAQTQMELIKNPQGIGELQFEVQSVLERLPKNVVQVQAKAVEIKFLMNNDNWPSITFAQLEQHRLALRDIMYLLEGEIQPPNPGPKYTDVKEEDAHTEYKTRAANIHTVDYKIYQQKVQEALEPIFNTNPVIQKIRQGKAVTLDEIAQLNGIIHAKYADLDIETLKTFYPDTSEPLDKLLRSIVGMDASYIEQSFTALLQKHRMPPQALRVIDMLIGHIARSGGIKMADLDQAPYNTIYDGILGSSEDEVFSLLKTLELPVPLSKADMTARQQAGL</sequence>
<dbReference type="EMBL" id="JBHLXP010000001">
    <property type="protein sequence ID" value="MFC0048565.1"/>
    <property type="molecule type" value="Genomic_DNA"/>
</dbReference>
<reference evidence="4 5" key="1">
    <citation type="submission" date="2024-09" db="EMBL/GenBank/DDBJ databases">
        <authorList>
            <person name="Sun Q."/>
            <person name="Mori K."/>
        </authorList>
    </citation>
    <scope>NUCLEOTIDE SEQUENCE [LARGE SCALE GENOMIC DNA]</scope>
    <source>
        <strain evidence="4 5">KCTC 23315</strain>
    </source>
</reference>
<dbReference type="SUPFAM" id="SSF52540">
    <property type="entry name" value="P-loop containing nucleoside triphosphate hydrolases"/>
    <property type="match status" value="2"/>
</dbReference>
<dbReference type="SMART" id="SM00487">
    <property type="entry name" value="DEXDc"/>
    <property type="match status" value="1"/>
</dbReference>
<dbReference type="Pfam" id="PF04851">
    <property type="entry name" value="ResIII"/>
    <property type="match status" value="1"/>
</dbReference>
<keyword evidence="5" id="KW-1185">Reference proteome</keyword>
<keyword evidence="4" id="KW-0378">Hydrolase</keyword>
<dbReference type="Gene3D" id="3.90.1570.30">
    <property type="match status" value="1"/>
</dbReference>
<organism evidence="4 5">
    <name type="scientific">Rheinheimera tilapiae</name>
    <dbReference type="NCBI Taxonomy" id="875043"/>
    <lineage>
        <taxon>Bacteria</taxon>
        <taxon>Pseudomonadati</taxon>
        <taxon>Pseudomonadota</taxon>
        <taxon>Gammaproteobacteria</taxon>
        <taxon>Chromatiales</taxon>
        <taxon>Chromatiaceae</taxon>
        <taxon>Rheinheimera</taxon>
    </lineage>
</organism>
<dbReference type="PANTHER" id="PTHR47396">
    <property type="entry name" value="TYPE I RESTRICTION ENZYME ECOKI R PROTEIN"/>
    <property type="match status" value="1"/>
</dbReference>
<feature type="domain" description="Helicase ATP-binding" evidence="3">
    <location>
        <begin position="374"/>
        <end position="508"/>
    </location>
</feature>
<comment type="caution">
    <text evidence="4">The sequence shown here is derived from an EMBL/GenBank/DDBJ whole genome shotgun (WGS) entry which is preliminary data.</text>
</comment>
<protein>
    <submittedName>
        <fullName evidence="4">DEAD/DEAH box helicase family protein</fullName>
    </submittedName>
</protein>
<dbReference type="PROSITE" id="PS51192">
    <property type="entry name" value="HELICASE_ATP_BIND_1"/>
    <property type="match status" value="1"/>
</dbReference>
<dbReference type="PANTHER" id="PTHR47396:SF1">
    <property type="entry name" value="ATP-DEPENDENT HELICASE IRC3-RELATED"/>
    <property type="match status" value="1"/>
</dbReference>
<gene>
    <name evidence="4" type="ORF">ACFFJP_09715</name>
</gene>
<feature type="region of interest" description="Disordered" evidence="2">
    <location>
        <begin position="229"/>
        <end position="248"/>
    </location>
</feature>
<dbReference type="Pfam" id="PF04313">
    <property type="entry name" value="HSDR_N"/>
    <property type="match status" value="1"/>
</dbReference>
<dbReference type="CDD" id="cd18032">
    <property type="entry name" value="DEXHc_RE_I_III_res"/>
    <property type="match status" value="1"/>
</dbReference>
<dbReference type="Proteomes" id="UP001589813">
    <property type="component" value="Unassembled WGS sequence"/>
</dbReference>
<dbReference type="InterPro" id="IPR013670">
    <property type="entry name" value="EcoEI_R_C_dom"/>
</dbReference>
<dbReference type="GO" id="GO:0004386">
    <property type="term" value="F:helicase activity"/>
    <property type="evidence" value="ECO:0007669"/>
    <property type="project" value="UniProtKB-KW"/>
</dbReference>
<dbReference type="RefSeq" id="WP_377242869.1">
    <property type="nucleotide sequence ID" value="NZ_JBHLXP010000001.1"/>
</dbReference>
<evidence type="ECO:0000259" key="3">
    <source>
        <dbReference type="PROSITE" id="PS51192"/>
    </source>
</evidence>
<keyword evidence="1" id="KW-0175">Coiled coil</keyword>
<dbReference type="InterPro" id="IPR007409">
    <property type="entry name" value="Restrct_endonuc_type1_HsdR_N"/>
</dbReference>
<proteinExistence type="predicted"/>
<dbReference type="CDD" id="cd18799">
    <property type="entry name" value="SF2_C_EcoAI-like"/>
    <property type="match status" value="1"/>
</dbReference>
<evidence type="ECO:0000313" key="5">
    <source>
        <dbReference type="Proteomes" id="UP001589813"/>
    </source>
</evidence>
<evidence type="ECO:0000256" key="2">
    <source>
        <dbReference type="SAM" id="MobiDB-lite"/>
    </source>
</evidence>
<evidence type="ECO:0000256" key="1">
    <source>
        <dbReference type="SAM" id="Coils"/>
    </source>
</evidence>